<dbReference type="PROSITE" id="PS51257">
    <property type="entry name" value="PROKAR_LIPOPROTEIN"/>
    <property type="match status" value="1"/>
</dbReference>
<evidence type="ECO:0000313" key="1">
    <source>
        <dbReference type="EMBL" id="MFC7356710.1"/>
    </source>
</evidence>
<evidence type="ECO:0000313" key="2">
    <source>
        <dbReference type="Proteomes" id="UP001596415"/>
    </source>
</evidence>
<accession>A0ABW2MSA3</accession>
<dbReference type="RefSeq" id="WP_380216557.1">
    <property type="nucleotide sequence ID" value="NZ_JBHTBN010000001.1"/>
</dbReference>
<dbReference type="EMBL" id="JBHTBN010000001">
    <property type="protein sequence ID" value="MFC7356710.1"/>
    <property type="molecule type" value="Genomic_DNA"/>
</dbReference>
<sequence>MKKIPYLSVIICFSILFSCKNEDKSFEGLWINAQTEADAILLEKFEDNYSATMNGKTYSVKKEDTDYKIQVNEQSFLLSYSENENLILLNGNRYIPIENSLSYLLRGRWKDKWSDSDYYFYLDKNDFTLRHQNENFKVKINKQRGDTTITFYSPKFKSTVGIENPRKKNDTLFTVFYFGEGDMSTHYKSWEPIPIEQARK</sequence>
<keyword evidence="2" id="KW-1185">Reference proteome</keyword>
<name>A0ABW2MSA3_9FLAO</name>
<organism evidence="1 2">
    <name type="scientific">Jejudonia soesokkakensis</name>
    <dbReference type="NCBI Taxonomy" id="1323432"/>
    <lineage>
        <taxon>Bacteria</taxon>
        <taxon>Pseudomonadati</taxon>
        <taxon>Bacteroidota</taxon>
        <taxon>Flavobacteriia</taxon>
        <taxon>Flavobacteriales</taxon>
        <taxon>Flavobacteriaceae</taxon>
        <taxon>Jejudonia</taxon>
    </lineage>
</organism>
<protein>
    <recommendedName>
        <fullName evidence="3">Lipoprotein</fullName>
    </recommendedName>
</protein>
<proteinExistence type="predicted"/>
<gene>
    <name evidence="1" type="ORF">ACFQO1_03350</name>
</gene>
<reference evidence="2" key="1">
    <citation type="journal article" date="2019" name="Int. J. Syst. Evol. Microbiol.">
        <title>The Global Catalogue of Microorganisms (GCM) 10K type strain sequencing project: providing services to taxonomists for standard genome sequencing and annotation.</title>
        <authorList>
            <consortium name="The Broad Institute Genomics Platform"/>
            <consortium name="The Broad Institute Genome Sequencing Center for Infectious Disease"/>
            <person name="Wu L."/>
            <person name="Ma J."/>
        </authorList>
    </citation>
    <scope>NUCLEOTIDE SEQUENCE [LARGE SCALE GENOMIC DNA]</scope>
    <source>
        <strain evidence="2">CGMCC 1.16306</strain>
    </source>
</reference>
<comment type="caution">
    <text evidence="1">The sequence shown here is derived from an EMBL/GenBank/DDBJ whole genome shotgun (WGS) entry which is preliminary data.</text>
</comment>
<evidence type="ECO:0008006" key="3">
    <source>
        <dbReference type="Google" id="ProtNLM"/>
    </source>
</evidence>
<dbReference type="Proteomes" id="UP001596415">
    <property type="component" value="Unassembled WGS sequence"/>
</dbReference>